<dbReference type="InterPro" id="IPR036291">
    <property type="entry name" value="NAD(P)-bd_dom_sf"/>
</dbReference>
<dbReference type="InterPro" id="IPR011032">
    <property type="entry name" value="GroES-like_sf"/>
</dbReference>
<evidence type="ECO:0000259" key="3">
    <source>
        <dbReference type="SMART" id="SM00829"/>
    </source>
</evidence>
<comment type="caution">
    <text evidence="4">The sequence shown here is derived from an EMBL/GenBank/DDBJ whole genome shotgun (WGS) entry which is preliminary data.</text>
</comment>
<dbReference type="AlphaFoldDB" id="A0A373A4P2"/>
<keyword evidence="5" id="KW-1185">Reference proteome</keyword>
<dbReference type="GO" id="GO:0003960">
    <property type="term" value="F:quinone reductase (NADPH) activity"/>
    <property type="evidence" value="ECO:0007669"/>
    <property type="project" value="TreeGrafter"/>
</dbReference>
<dbReference type="Pfam" id="PF08240">
    <property type="entry name" value="ADH_N"/>
    <property type="match status" value="1"/>
</dbReference>
<dbReference type="GO" id="GO:0005829">
    <property type="term" value="C:cytosol"/>
    <property type="evidence" value="ECO:0007669"/>
    <property type="project" value="TreeGrafter"/>
</dbReference>
<keyword evidence="1" id="KW-0521">NADP</keyword>
<accession>A0A373A4P2</accession>
<dbReference type="InterPro" id="IPR013149">
    <property type="entry name" value="ADH-like_C"/>
</dbReference>
<evidence type="ECO:0000313" key="4">
    <source>
        <dbReference type="EMBL" id="RGD62652.1"/>
    </source>
</evidence>
<dbReference type="SUPFAM" id="SSF50129">
    <property type="entry name" value="GroES-like"/>
    <property type="match status" value="1"/>
</dbReference>
<dbReference type="SMART" id="SM00829">
    <property type="entry name" value="PKS_ER"/>
    <property type="match status" value="1"/>
</dbReference>
<dbReference type="Proteomes" id="UP000263377">
    <property type="component" value="Unassembled WGS sequence"/>
</dbReference>
<dbReference type="GO" id="GO:0035925">
    <property type="term" value="F:mRNA 3'-UTR AU-rich region binding"/>
    <property type="evidence" value="ECO:0007669"/>
    <property type="project" value="TreeGrafter"/>
</dbReference>
<evidence type="ECO:0000256" key="2">
    <source>
        <dbReference type="ARBA" id="ARBA00023002"/>
    </source>
</evidence>
<dbReference type="Gene3D" id="3.90.180.10">
    <property type="entry name" value="Medium-chain alcohol dehydrogenases, catalytic domain"/>
    <property type="match status" value="1"/>
</dbReference>
<dbReference type="GO" id="GO:0070402">
    <property type="term" value="F:NADPH binding"/>
    <property type="evidence" value="ECO:0007669"/>
    <property type="project" value="TreeGrafter"/>
</dbReference>
<sequence>MRAALIHRYGGPEELSVETVPEPEAGPGRVLVDVTLAGLNYADLECRTGEYLRFPLPAVLGVDVVGRRREDGRRVVALLRTGGGYAHVAAPEAAHTVEVPDGVDDEQALGLLEQGATAYGALTLAGRLRPGDAVGVSAAAGGVGHLAVQLARELGASRVVALSSTPEKREYLLSLGADTVLDPADPDLAGRLAESGGLDLFLDSVGGPVLRAGLAGLAPFGRLVSVGARGGVEDAFTMGELTERSAGAQGFWLKHVLTDRALFEGVADHLFRLAAEKRVVARIDRTVPLSGVAGAHRAMAARETIGKVLVDVHREE</sequence>
<dbReference type="InterPro" id="IPR013154">
    <property type="entry name" value="ADH-like_N"/>
</dbReference>
<evidence type="ECO:0000256" key="1">
    <source>
        <dbReference type="ARBA" id="ARBA00022857"/>
    </source>
</evidence>
<dbReference type="EMBL" id="QVIG01000001">
    <property type="protein sequence ID" value="RGD62652.1"/>
    <property type="molecule type" value="Genomic_DNA"/>
</dbReference>
<evidence type="ECO:0000313" key="5">
    <source>
        <dbReference type="Proteomes" id="UP000263377"/>
    </source>
</evidence>
<name>A0A373A4P2_9ACTN</name>
<dbReference type="InterPro" id="IPR020843">
    <property type="entry name" value="ER"/>
</dbReference>
<dbReference type="PANTHER" id="PTHR48106:SF13">
    <property type="entry name" value="QUINONE OXIDOREDUCTASE-RELATED"/>
    <property type="match status" value="1"/>
</dbReference>
<reference evidence="4 5" key="1">
    <citation type="submission" date="2018-08" db="EMBL/GenBank/DDBJ databases">
        <title>Diversity &amp; Physiological Properties of Lignin-Decomposing Actinobacteria from Soil.</title>
        <authorList>
            <person name="Roh S.G."/>
            <person name="Kim S.B."/>
        </authorList>
    </citation>
    <scope>NUCLEOTIDE SEQUENCE [LARGE SCALE GENOMIC DNA]</scope>
    <source>
        <strain evidence="4 5">MMS17-GH009</strain>
    </source>
</reference>
<dbReference type="PANTHER" id="PTHR48106">
    <property type="entry name" value="QUINONE OXIDOREDUCTASE PIG3-RELATED"/>
    <property type="match status" value="1"/>
</dbReference>
<organism evidence="4 5">
    <name type="scientific">Kitasatospora xanthocidica</name>
    <dbReference type="NCBI Taxonomy" id="83382"/>
    <lineage>
        <taxon>Bacteria</taxon>
        <taxon>Bacillati</taxon>
        <taxon>Actinomycetota</taxon>
        <taxon>Actinomycetes</taxon>
        <taxon>Kitasatosporales</taxon>
        <taxon>Streptomycetaceae</taxon>
        <taxon>Kitasatospora</taxon>
    </lineage>
</organism>
<gene>
    <name evidence="4" type="ORF">DR950_04770</name>
</gene>
<dbReference type="Gene3D" id="3.40.50.720">
    <property type="entry name" value="NAD(P)-binding Rossmann-like Domain"/>
    <property type="match status" value="1"/>
</dbReference>
<proteinExistence type="predicted"/>
<dbReference type="SUPFAM" id="SSF51735">
    <property type="entry name" value="NAD(P)-binding Rossmann-fold domains"/>
    <property type="match status" value="1"/>
</dbReference>
<dbReference type="Pfam" id="PF00107">
    <property type="entry name" value="ADH_zinc_N"/>
    <property type="match status" value="1"/>
</dbReference>
<feature type="domain" description="Enoyl reductase (ER)" evidence="3">
    <location>
        <begin position="10"/>
        <end position="310"/>
    </location>
</feature>
<protein>
    <submittedName>
        <fullName evidence="4">Alcohol dehydrogenase</fullName>
    </submittedName>
</protein>
<keyword evidence="2" id="KW-0560">Oxidoreductase</keyword>